<dbReference type="AlphaFoldDB" id="A0A9N9DMD9"/>
<feature type="non-terminal residue" evidence="2">
    <location>
        <position position="1"/>
    </location>
</feature>
<name>A0A9N9DMD9_9GLOM</name>
<protein>
    <submittedName>
        <fullName evidence="2">14131_t:CDS:1</fullName>
    </submittedName>
</protein>
<reference evidence="2" key="1">
    <citation type="submission" date="2021-06" db="EMBL/GenBank/DDBJ databases">
        <authorList>
            <person name="Kallberg Y."/>
            <person name="Tangrot J."/>
            <person name="Rosling A."/>
        </authorList>
    </citation>
    <scope>NUCLEOTIDE SEQUENCE</scope>
    <source>
        <strain evidence="2">FL130A</strain>
    </source>
</reference>
<comment type="caution">
    <text evidence="2">The sequence shown here is derived from an EMBL/GenBank/DDBJ whole genome shotgun (WGS) entry which is preliminary data.</text>
</comment>
<keyword evidence="3" id="KW-1185">Reference proteome</keyword>
<feature type="non-terminal residue" evidence="2">
    <location>
        <position position="114"/>
    </location>
</feature>
<dbReference type="Proteomes" id="UP000789508">
    <property type="component" value="Unassembled WGS sequence"/>
</dbReference>
<evidence type="ECO:0000313" key="3">
    <source>
        <dbReference type="Proteomes" id="UP000789508"/>
    </source>
</evidence>
<evidence type="ECO:0000256" key="1">
    <source>
        <dbReference type="SAM" id="MobiDB-lite"/>
    </source>
</evidence>
<accession>A0A9N9DMD9</accession>
<proteinExistence type="predicted"/>
<gene>
    <name evidence="2" type="ORF">ALEPTO_LOCUS9872</name>
</gene>
<dbReference type="EMBL" id="CAJVPS010008889">
    <property type="protein sequence ID" value="CAG8646204.1"/>
    <property type="molecule type" value="Genomic_DNA"/>
</dbReference>
<feature type="compositionally biased region" description="Low complexity" evidence="1">
    <location>
        <begin position="33"/>
        <end position="79"/>
    </location>
</feature>
<sequence>YYERCKNKRQRVDLVSRKKARISETIPKEIIQSNDPSSSNPLSNNLSSNSNGNSSNSSSSSSISLSNSSNPSGSSNLSNTTHVFQINNNLNDLEPFLEHDRSFEQINNSQAGDS</sequence>
<feature type="region of interest" description="Disordered" evidence="1">
    <location>
        <begin position="1"/>
        <end position="80"/>
    </location>
</feature>
<organism evidence="2 3">
    <name type="scientific">Ambispora leptoticha</name>
    <dbReference type="NCBI Taxonomy" id="144679"/>
    <lineage>
        <taxon>Eukaryota</taxon>
        <taxon>Fungi</taxon>
        <taxon>Fungi incertae sedis</taxon>
        <taxon>Mucoromycota</taxon>
        <taxon>Glomeromycotina</taxon>
        <taxon>Glomeromycetes</taxon>
        <taxon>Archaeosporales</taxon>
        <taxon>Ambisporaceae</taxon>
        <taxon>Ambispora</taxon>
    </lineage>
</organism>
<evidence type="ECO:0000313" key="2">
    <source>
        <dbReference type="EMBL" id="CAG8646204.1"/>
    </source>
</evidence>
<feature type="compositionally biased region" description="Basic and acidic residues" evidence="1">
    <location>
        <begin position="1"/>
        <end position="16"/>
    </location>
</feature>